<dbReference type="Proteomes" id="UP000241639">
    <property type="component" value="Unassembled WGS sequence"/>
</dbReference>
<keyword evidence="5 12" id="KW-0349">Heme</keyword>
<evidence type="ECO:0000256" key="11">
    <source>
        <dbReference type="ARBA" id="ARBA00023136"/>
    </source>
</evidence>
<name>A0A2T4ZBQ2_9BACL</name>
<keyword evidence="11 12" id="KW-0472">Membrane</keyword>
<evidence type="ECO:0000313" key="14">
    <source>
        <dbReference type="Proteomes" id="UP000241639"/>
    </source>
</evidence>
<evidence type="ECO:0000256" key="1">
    <source>
        <dbReference type="ARBA" id="ARBA00004651"/>
    </source>
</evidence>
<keyword evidence="6 12" id="KW-0812">Transmembrane</keyword>
<evidence type="ECO:0000256" key="9">
    <source>
        <dbReference type="ARBA" id="ARBA00022989"/>
    </source>
</evidence>
<sequence>MDPTILSRILTAETLSFHIIWATIGVGVPVFISIAEGWGIYKKDPHYILMARRWTRGFVITVAVGVVTGTCIGMMLSMLWPRFMQMAGNIISLPLFLETFAFFFEAIFLGIYLYTWDRFKKPIYHWLMSIPIVLGSSLSAVFITTVNAFMNTPTGFSLSPDGEVINIRPLEAMFNPATPTKVAHVLTSAYVTCAFLLAAIAAWHLLKGRNHVYYKKALKLTMILGLVLALATALAGDFSGKFLAEYVPEKLAAAEWHFETDQYAPLVLFGWLDDNGNVRGALEIPWALSILGGGTPSSEIIGLNDFPEDERPPLWIHYLFDGMVVIGTYLIVIAALFAWLWWRQKNPYRPWLLKGIVWAAPLSFLAIQFGWIYAEVGRQPWILRGIMKVSEASTTADNVGVLLLMFTALYIALAIFASLVLLRLFKNRPAEKEMEQRGIA</sequence>
<keyword evidence="9 12" id="KW-1133">Transmembrane helix</keyword>
<evidence type="ECO:0000256" key="7">
    <source>
        <dbReference type="ARBA" id="ARBA00022723"/>
    </source>
</evidence>
<dbReference type="Pfam" id="PF01654">
    <property type="entry name" value="Cyt_bd_oxida_I"/>
    <property type="match status" value="1"/>
</dbReference>
<evidence type="ECO:0000256" key="6">
    <source>
        <dbReference type="ARBA" id="ARBA00022692"/>
    </source>
</evidence>
<feature type="transmembrane region" description="Helical" evidence="12">
    <location>
        <begin position="58"/>
        <end position="79"/>
    </location>
</feature>
<feature type="transmembrane region" description="Helical" evidence="12">
    <location>
        <begin position="91"/>
        <end position="114"/>
    </location>
</feature>
<keyword evidence="4 12" id="KW-1003">Cell membrane</keyword>
<evidence type="ECO:0000256" key="4">
    <source>
        <dbReference type="ARBA" id="ARBA00022475"/>
    </source>
</evidence>
<feature type="transmembrane region" description="Helical" evidence="12">
    <location>
        <begin position="351"/>
        <end position="374"/>
    </location>
</feature>
<dbReference type="GO" id="GO:0070069">
    <property type="term" value="C:cytochrome complex"/>
    <property type="evidence" value="ECO:0007669"/>
    <property type="project" value="UniProtKB-UniRule"/>
</dbReference>
<keyword evidence="3 12" id="KW-0813">Transport</keyword>
<gene>
    <name evidence="13" type="ORF">C8J48_1931</name>
</gene>
<keyword evidence="7 12" id="KW-0479">Metal-binding</keyword>
<dbReference type="GO" id="GO:0016682">
    <property type="term" value="F:oxidoreductase activity, acting on diphenols and related substances as donors, oxygen as acceptor"/>
    <property type="evidence" value="ECO:0007669"/>
    <property type="project" value="TreeGrafter"/>
</dbReference>
<dbReference type="InterPro" id="IPR002585">
    <property type="entry name" value="Cyt-d_ubiquinol_oxidase_su_1"/>
</dbReference>
<evidence type="ECO:0000313" key="13">
    <source>
        <dbReference type="EMBL" id="PTM59319.1"/>
    </source>
</evidence>
<dbReference type="OrthoDB" id="9807042at2"/>
<comment type="caution">
    <text evidence="13">The sequence shown here is derived from an EMBL/GenBank/DDBJ whole genome shotgun (WGS) entry which is preliminary data.</text>
</comment>
<evidence type="ECO:0000256" key="10">
    <source>
        <dbReference type="ARBA" id="ARBA00023004"/>
    </source>
</evidence>
<dbReference type="GO" id="GO:0005886">
    <property type="term" value="C:plasma membrane"/>
    <property type="evidence" value="ECO:0007669"/>
    <property type="project" value="UniProtKB-SubCell"/>
</dbReference>
<evidence type="ECO:0000256" key="5">
    <source>
        <dbReference type="ARBA" id="ARBA00022617"/>
    </source>
</evidence>
<feature type="transmembrane region" description="Helical" evidence="12">
    <location>
        <begin position="126"/>
        <end position="150"/>
    </location>
</feature>
<feature type="transmembrane region" description="Helical" evidence="12">
    <location>
        <begin position="217"/>
        <end position="236"/>
    </location>
</feature>
<accession>A0A2T4ZBQ2</accession>
<evidence type="ECO:0000256" key="12">
    <source>
        <dbReference type="PIRNR" id="PIRNR006446"/>
    </source>
</evidence>
<keyword evidence="10 12" id="KW-0408">Iron</keyword>
<dbReference type="PIRSF" id="PIRSF006446">
    <property type="entry name" value="Cyt_quinol_oxidase_1"/>
    <property type="match status" value="1"/>
</dbReference>
<dbReference type="AlphaFoldDB" id="A0A2T4ZBQ2"/>
<comment type="subcellular location">
    <subcellularLocation>
        <location evidence="1">Cell membrane</location>
        <topology evidence="1">Multi-pass membrane protein</topology>
    </subcellularLocation>
</comment>
<dbReference type="GO" id="GO:0020037">
    <property type="term" value="F:heme binding"/>
    <property type="evidence" value="ECO:0007669"/>
    <property type="project" value="TreeGrafter"/>
</dbReference>
<proteinExistence type="inferred from homology"/>
<dbReference type="GO" id="GO:0019646">
    <property type="term" value="P:aerobic electron transport chain"/>
    <property type="evidence" value="ECO:0007669"/>
    <property type="project" value="InterPro"/>
</dbReference>
<dbReference type="EMBL" id="PZZP01000001">
    <property type="protein sequence ID" value="PTM59319.1"/>
    <property type="molecule type" value="Genomic_DNA"/>
</dbReference>
<feature type="transmembrane region" description="Helical" evidence="12">
    <location>
        <begin position="182"/>
        <end position="205"/>
    </location>
</feature>
<dbReference type="PANTHER" id="PTHR30365:SF14">
    <property type="entry name" value="CYTOCHROME BD MENAQUINOL OXIDASE SUBUNIT I-RELATED"/>
    <property type="match status" value="1"/>
</dbReference>
<keyword evidence="14" id="KW-1185">Reference proteome</keyword>
<evidence type="ECO:0000256" key="8">
    <source>
        <dbReference type="ARBA" id="ARBA00022982"/>
    </source>
</evidence>
<dbReference type="RefSeq" id="WP_107726213.1">
    <property type="nucleotide sequence ID" value="NZ_PZZP01000001.1"/>
</dbReference>
<evidence type="ECO:0000256" key="3">
    <source>
        <dbReference type="ARBA" id="ARBA00022448"/>
    </source>
</evidence>
<feature type="transmembrane region" description="Helical" evidence="12">
    <location>
        <begin position="15"/>
        <end position="38"/>
    </location>
</feature>
<organism evidence="13 14">
    <name type="scientific">Desmospora activa DSM 45169</name>
    <dbReference type="NCBI Taxonomy" id="1121389"/>
    <lineage>
        <taxon>Bacteria</taxon>
        <taxon>Bacillati</taxon>
        <taxon>Bacillota</taxon>
        <taxon>Bacilli</taxon>
        <taxon>Bacillales</taxon>
        <taxon>Thermoactinomycetaceae</taxon>
        <taxon>Desmospora</taxon>
    </lineage>
</organism>
<dbReference type="GO" id="GO:0009055">
    <property type="term" value="F:electron transfer activity"/>
    <property type="evidence" value="ECO:0007669"/>
    <property type="project" value="UniProtKB-UniRule"/>
</dbReference>
<dbReference type="PANTHER" id="PTHR30365">
    <property type="entry name" value="CYTOCHROME D UBIQUINOL OXIDASE"/>
    <property type="match status" value="1"/>
</dbReference>
<protein>
    <submittedName>
        <fullName evidence="13">Cytochrome bd-I ubiquinol oxidase subunit 1 apoprotein</fullName>
    </submittedName>
</protein>
<feature type="transmembrane region" description="Helical" evidence="12">
    <location>
        <begin position="401"/>
        <end position="425"/>
    </location>
</feature>
<comment type="similarity">
    <text evidence="2 12">Belongs to the cytochrome ubiquinol oxidase subunit 1 family.</text>
</comment>
<reference evidence="13 14" key="1">
    <citation type="submission" date="2018-04" db="EMBL/GenBank/DDBJ databases">
        <title>Genomic Encyclopedia of Archaeal and Bacterial Type Strains, Phase II (KMG-II): from individual species to whole genera.</title>
        <authorList>
            <person name="Goeker M."/>
        </authorList>
    </citation>
    <scope>NUCLEOTIDE SEQUENCE [LARGE SCALE GENOMIC DNA]</scope>
    <source>
        <strain evidence="13 14">DSM 45169</strain>
    </source>
</reference>
<keyword evidence="8 12" id="KW-0249">Electron transport</keyword>
<feature type="transmembrane region" description="Helical" evidence="12">
    <location>
        <begin position="315"/>
        <end position="339"/>
    </location>
</feature>
<dbReference type="GO" id="GO:0046872">
    <property type="term" value="F:metal ion binding"/>
    <property type="evidence" value="ECO:0007669"/>
    <property type="project" value="UniProtKB-UniRule"/>
</dbReference>
<evidence type="ECO:0000256" key="2">
    <source>
        <dbReference type="ARBA" id="ARBA00009819"/>
    </source>
</evidence>